<evidence type="ECO:0000313" key="4">
    <source>
        <dbReference type="EMBL" id="PZQ85978.1"/>
    </source>
</evidence>
<dbReference type="SUPFAM" id="SSF51905">
    <property type="entry name" value="FAD/NAD(P)-binding domain"/>
    <property type="match status" value="1"/>
</dbReference>
<evidence type="ECO:0000259" key="3">
    <source>
        <dbReference type="Pfam" id="PF01266"/>
    </source>
</evidence>
<keyword evidence="1" id="KW-0560">Oxidoreductase</keyword>
<organism evidence="4 5">
    <name type="scientific">Ancylobacter novellus</name>
    <name type="common">Thiobacillus novellus</name>
    <dbReference type="NCBI Taxonomy" id="921"/>
    <lineage>
        <taxon>Bacteria</taxon>
        <taxon>Pseudomonadati</taxon>
        <taxon>Pseudomonadota</taxon>
        <taxon>Alphaproteobacteria</taxon>
        <taxon>Hyphomicrobiales</taxon>
        <taxon>Xanthobacteraceae</taxon>
        <taxon>Ancylobacter</taxon>
    </lineage>
</organism>
<dbReference type="AlphaFoldDB" id="A0A2W5R7A9"/>
<dbReference type="GO" id="GO:0005737">
    <property type="term" value="C:cytoplasm"/>
    <property type="evidence" value="ECO:0007669"/>
    <property type="project" value="TreeGrafter"/>
</dbReference>
<evidence type="ECO:0000256" key="2">
    <source>
        <dbReference type="SAM" id="MobiDB-lite"/>
    </source>
</evidence>
<feature type="domain" description="FAD dependent oxidoreductase" evidence="3">
    <location>
        <begin position="38"/>
        <end position="392"/>
    </location>
</feature>
<dbReference type="Proteomes" id="UP000248887">
    <property type="component" value="Unassembled WGS sequence"/>
</dbReference>
<feature type="compositionally biased region" description="Basic and acidic residues" evidence="2">
    <location>
        <begin position="10"/>
        <end position="19"/>
    </location>
</feature>
<evidence type="ECO:0000313" key="5">
    <source>
        <dbReference type="Proteomes" id="UP000248887"/>
    </source>
</evidence>
<accession>A0A2W5R7A9</accession>
<dbReference type="GO" id="GO:0016491">
    <property type="term" value="F:oxidoreductase activity"/>
    <property type="evidence" value="ECO:0007669"/>
    <property type="project" value="UniProtKB-KW"/>
</dbReference>
<comment type="caution">
    <text evidence="4">The sequence shown here is derived from an EMBL/GenBank/DDBJ whole genome shotgun (WGS) entry which is preliminary data.</text>
</comment>
<gene>
    <name evidence="4" type="ORF">DI549_00370</name>
</gene>
<sequence>MFDPETTEQSDLREGRSPWRSDGVSSPFRPLAQNISCDVLIVGAGISGALMAEHLTALGHDVLLIDREEPGRGSTVASTAMLLWEIDRRLGFLTDRFGFERAANIYRYSYRSVAGLSALVQEQAIACDFTLRPSLYLAAEEVGARALMDELALRHRADLPGAFLGHADLLGAFGMTREGALLSPGSAEADPLRLAHGLLTRALSRGARLHHDEAVRYESLGRRAGVTLASGHSIEAGAVVLATGYVLPDIVQSDLHEIGASWALATPAQAPAALWRERALIWEASEDYLYARTTADGRIVIGGEDEDGMTDAPERAAKGPAKAAALLGKLATLRPQAEIAADMVWSGVFGRTSDGLPMIGEIPGHPRLFAAYGYGGNGITFSYMASRIIARLIAGQREAWFDDVAIDRATP</sequence>
<dbReference type="PANTHER" id="PTHR13847:SF201">
    <property type="entry name" value="PUTATIBE OXIDOREDUCTASE"/>
    <property type="match status" value="1"/>
</dbReference>
<dbReference type="EMBL" id="QFQD01000001">
    <property type="protein sequence ID" value="PZQ85978.1"/>
    <property type="molecule type" value="Genomic_DNA"/>
</dbReference>
<protein>
    <submittedName>
        <fullName evidence="4">FAD-dependent oxidoreductase</fullName>
    </submittedName>
</protein>
<evidence type="ECO:0000256" key="1">
    <source>
        <dbReference type="ARBA" id="ARBA00023002"/>
    </source>
</evidence>
<dbReference type="PANTHER" id="PTHR13847">
    <property type="entry name" value="SARCOSINE DEHYDROGENASE-RELATED"/>
    <property type="match status" value="1"/>
</dbReference>
<dbReference type="Gene3D" id="3.50.50.60">
    <property type="entry name" value="FAD/NAD(P)-binding domain"/>
    <property type="match status" value="1"/>
</dbReference>
<dbReference type="Pfam" id="PF01266">
    <property type="entry name" value="DAO"/>
    <property type="match status" value="1"/>
</dbReference>
<name>A0A2W5R7A9_ANCNO</name>
<proteinExistence type="predicted"/>
<reference evidence="4 5" key="1">
    <citation type="submission" date="2017-08" db="EMBL/GenBank/DDBJ databases">
        <title>Infants hospitalized years apart are colonized by the same room-sourced microbial strains.</title>
        <authorList>
            <person name="Brooks B."/>
            <person name="Olm M.R."/>
            <person name="Firek B.A."/>
            <person name="Baker R."/>
            <person name="Thomas B.C."/>
            <person name="Morowitz M.J."/>
            <person name="Banfield J.F."/>
        </authorList>
    </citation>
    <scope>NUCLEOTIDE SEQUENCE [LARGE SCALE GENOMIC DNA]</scope>
    <source>
        <strain evidence="4">S2_005_001_R2_27</strain>
    </source>
</reference>
<feature type="region of interest" description="Disordered" evidence="2">
    <location>
        <begin position="1"/>
        <end position="25"/>
    </location>
</feature>
<dbReference type="InterPro" id="IPR036188">
    <property type="entry name" value="FAD/NAD-bd_sf"/>
</dbReference>
<dbReference type="Gene3D" id="3.30.9.10">
    <property type="entry name" value="D-Amino Acid Oxidase, subunit A, domain 2"/>
    <property type="match status" value="1"/>
</dbReference>
<dbReference type="InterPro" id="IPR006076">
    <property type="entry name" value="FAD-dep_OxRdtase"/>
</dbReference>